<dbReference type="RefSeq" id="WP_377913239.1">
    <property type="nucleotide sequence ID" value="NZ_JBHRZT010000020.1"/>
</dbReference>
<name>A0ABV8AZN2_9BACI</name>
<dbReference type="PROSITE" id="PS51257">
    <property type="entry name" value="PROKAR_LIPOPROTEIN"/>
    <property type="match status" value="1"/>
</dbReference>
<gene>
    <name evidence="1" type="ORF">ACFOU2_06245</name>
</gene>
<comment type="caution">
    <text evidence="1">The sequence shown here is derived from an EMBL/GenBank/DDBJ whole genome shotgun (WGS) entry which is preliminary data.</text>
</comment>
<proteinExistence type="predicted"/>
<evidence type="ECO:0008006" key="3">
    <source>
        <dbReference type="Google" id="ProtNLM"/>
    </source>
</evidence>
<protein>
    <recommendedName>
        <fullName evidence="3">Lipoprotein</fullName>
    </recommendedName>
</protein>
<keyword evidence="2" id="KW-1185">Reference proteome</keyword>
<accession>A0ABV8AZN2</accession>
<organism evidence="1 2">
    <name type="scientific">Bacillus songklensis</name>
    <dbReference type="NCBI Taxonomy" id="1069116"/>
    <lineage>
        <taxon>Bacteria</taxon>
        <taxon>Bacillati</taxon>
        <taxon>Bacillota</taxon>
        <taxon>Bacilli</taxon>
        <taxon>Bacillales</taxon>
        <taxon>Bacillaceae</taxon>
        <taxon>Bacillus</taxon>
    </lineage>
</organism>
<reference evidence="2" key="1">
    <citation type="journal article" date="2019" name="Int. J. Syst. Evol. Microbiol.">
        <title>The Global Catalogue of Microorganisms (GCM) 10K type strain sequencing project: providing services to taxonomists for standard genome sequencing and annotation.</title>
        <authorList>
            <consortium name="The Broad Institute Genomics Platform"/>
            <consortium name="The Broad Institute Genome Sequencing Center for Infectious Disease"/>
            <person name="Wu L."/>
            <person name="Ma J."/>
        </authorList>
    </citation>
    <scope>NUCLEOTIDE SEQUENCE [LARGE SCALE GENOMIC DNA]</scope>
    <source>
        <strain evidence="2">CCUG 61889</strain>
    </source>
</reference>
<evidence type="ECO:0000313" key="2">
    <source>
        <dbReference type="Proteomes" id="UP001595752"/>
    </source>
</evidence>
<dbReference type="EMBL" id="JBHRZT010000020">
    <property type="protein sequence ID" value="MFC3883135.1"/>
    <property type="molecule type" value="Genomic_DNA"/>
</dbReference>
<evidence type="ECO:0000313" key="1">
    <source>
        <dbReference type="EMBL" id="MFC3883135.1"/>
    </source>
</evidence>
<dbReference type="Proteomes" id="UP001595752">
    <property type="component" value="Unassembled WGS sequence"/>
</dbReference>
<sequence>MRNQFITTCLLLFLTGCQSESQQDYSNCNKDWAKGDKCTRNEFREYLYYKANEQAIIGDLEDVTYEVYGIQANKINDKVNEIFGEEKNR</sequence>